<feature type="transmembrane region" description="Helical" evidence="1">
    <location>
        <begin position="40"/>
        <end position="61"/>
    </location>
</feature>
<dbReference type="PANTHER" id="PTHR33371:SF4">
    <property type="entry name" value="INTERMEMBRANE PHOSPHOLIPID TRANSPORT SYSTEM BINDING PROTEIN MLAD"/>
    <property type="match status" value="1"/>
</dbReference>
<keyword evidence="4" id="KW-1185">Reference proteome</keyword>
<gene>
    <name evidence="3" type="ORF">CWI75_06045</name>
</gene>
<accession>A0A2N5Y3M5</accession>
<proteinExistence type="predicted"/>
<evidence type="ECO:0000313" key="3">
    <source>
        <dbReference type="EMBL" id="PLW82992.1"/>
    </source>
</evidence>
<feature type="domain" description="Mce/MlaD" evidence="2">
    <location>
        <begin position="71"/>
        <end position="165"/>
    </location>
</feature>
<reference evidence="4" key="1">
    <citation type="submission" date="2017-11" db="EMBL/GenBank/DDBJ databases">
        <title>The draft genome sequence of Chromatocurvus sp. F02.</title>
        <authorList>
            <person name="Du Z.-J."/>
            <person name="Chang Y.-Q."/>
        </authorList>
    </citation>
    <scope>NUCLEOTIDE SEQUENCE [LARGE SCALE GENOMIC DNA]</scope>
    <source>
        <strain evidence="4">F02</strain>
    </source>
</reference>
<dbReference type="PANTHER" id="PTHR33371">
    <property type="entry name" value="INTERMEMBRANE PHOSPHOLIPID TRANSPORT SYSTEM BINDING PROTEIN MLAD-RELATED"/>
    <property type="match status" value="1"/>
</dbReference>
<dbReference type="InterPro" id="IPR052336">
    <property type="entry name" value="MlaD_Phospholipid_Transporter"/>
</dbReference>
<keyword evidence="1" id="KW-0472">Membrane</keyword>
<dbReference type="InterPro" id="IPR003399">
    <property type="entry name" value="Mce/MlaD"/>
</dbReference>
<dbReference type="Proteomes" id="UP000234845">
    <property type="component" value="Unassembled WGS sequence"/>
</dbReference>
<name>A0A2N5Y3M5_9GAMM</name>
<sequence>MVIPGCCETTASNRLCDNSCLAALNTRRNLPMSDDNTHSVAIGGFVLGGLLIALITVLFVLGSGLGGDRDKVVMAFDSSVKGLSVGAPVALRGVEIGQVTAINLMLENNGTNIIMLVEAQISSANIQRESSGTDRVIDDLIDRGLRAQLNMQSLLTGLLYVSLDFHPDAPADLSRIDSPYTQIPTTPTGLEKLTRQIESLDIARIATDVQTIAAGLSAFIDQDDFQQLPQQLADSLASLELLSEDVRITVGTVGPRLEQVLSSTELLVNDMGDELPRITATVTQSLATVQAATDAFAGAMAEIDALVSSDSATTYELNTALRELAQAAQALQLLAKTLEEQPESLLRGKSRN</sequence>
<evidence type="ECO:0000313" key="4">
    <source>
        <dbReference type="Proteomes" id="UP000234845"/>
    </source>
</evidence>
<protein>
    <submittedName>
        <fullName evidence="3">MCE family protein</fullName>
    </submittedName>
</protein>
<comment type="caution">
    <text evidence="3">The sequence shown here is derived from an EMBL/GenBank/DDBJ whole genome shotgun (WGS) entry which is preliminary data.</text>
</comment>
<keyword evidence="1" id="KW-1133">Transmembrane helix</keyword>
<dbReference type="Pfam" id="PF02470">
    <property type="entry name" value="MlaD"/>
    <property type="match status" value="1"/>
</dbReference>
<evidence type="ECO:0000256" key="1">
    <source>
        <dbReference type="SAM" id="Phobius"/>
    </source>
</evidence>
<keyword evidence="1" id="KW-0812">Transmembrane</keyword>
<dbReference type="EMBL" id="PKLZ01000003">
    <property type="protein sequence ID" value="PLW82992.1"/>
    <property type="molecule type" value="Genomic_DNA"/>
</dbReference>
<evidence type="ECO:0000259" key="2">
    <source>
        <dbReference type="Pfam" id="PF02470"/>
    </source>
</evidence>
<organism evidence="3 4">
    <name type="scientific">Kineobactrum sediminis</name>
    <dbReference type="NCBI Taxonomy" id="1905677"/>
    <lineage>
        <taxon>Bacteria</taxon>
        <taxon>Pseudomonadati</taxon>
        <taxon>Pseudomonadota</taxon>
        <taxon>Gammaproteobacteria</taxon>
        <taxon>Cellvibrionales</taxon>
        <taxon>Halieaceae</taxon>
        <taxon>Kineobactrum</taxon>
    </lineage>
</organism>
<dbReference type="AlphaFoldDB" id="A0A2N5Y3M5"/>